<feature type="region of interest" description="Disordered" evidence="5">
    <location>
        <begin position="301"/>
        <end position="377"/>
    </location>
</feature>
<dbReference type="GO" id="GO:0005730">
    <property type="term" value="C:nucleolus"/>
    <property type="evidence" value="ECO:0007669"/>
    <property type="project" value="TreeGrafter"/>
</dbReference>
<dbReference type="GO" id="GO:0045727">
    <property type="term" value="P:positive regulation of translation"/>
    <property type="evidence" value="ECO:0007669"/>
    <property type="project" value="TreeGrafter"/>
</dbReference>
<dbReference type="GO" id="GO:0005737">
    <property type="term" value="C:cytoplasm"/>
    <property type="evidence" value="ECO:0007669"/>
    <property type="project" value="TreeGrafter"/>
</dbReference>
<evidence type="ECO:0000256" key="3">
    <source>
        <dbReference type="ARBA" id="ARBA00023161"/>
    </source>
</evidence>
<dbReference type="Pfam" id="PF03467">
    <property type="entry name" value="Smg4_UPF3"/>
    <property type="match status" value="1"/>
</dbReference>
<dbReference type="EMBL" id="GBRD01007788">
    <property type="protein sequence ID" value="JAG58033.1"/>
    <property type="molecule type" value="Transcribed_RNA"/>
</dbReference>
<evidence type="ECO:0000259" key="6">
    <source>
        <dbReference type="Pfam" id="PF03467"/>
    </source>
</evidence>
<evidence type="ECO:0000256" key="2">
    <source>
        <dbReference type="ARBA" id="ARBA00005991"/>
    </source>
</evidence>
<dbReference type="AlphaFoldDB" id="A0A0K8SXV1"/>
<organism evidence="7">
    <name type="scientific">Lygus hesperus</name>
    <name type="common">Western plant bug</name>
    <dbReference type="NCBI Taxonomy" id="30085"/>
    <lineage>
        <taxon>Eukaryota</taxon>
        <taxon>Metazoa</taxon>
        <taxon>Ecdysozoa</taxon>
        <taxon>Arthropoda</taxon>
        <taxon>Hexapoda</taxon>
        <taxon>Insecta</taxon>
        <taxon>Pterygota</taxon>
        <taxon>Neoptera</taxon>
        <taxon>Paraneoptera</taxon>
        <taxon>Hemiptera</taxon>
        <taxon>Heteroptera</taxon>
        <taxon>Panheteroptera</taxon>
        <taxon>Cimicomorpha</taxon>
        <taxon>Miridae</taxon>
        <taxon>Mirini</taxon>
        <taxon>Lygus</taxon>
    </lineage>
</organism>
<dbReference type="InterPro" id="IPR005120">
    <property type="entry name" value="UPF3_dom"/>
</dbReference>
<protein>
    <recommendedName>
        <fullName evidence="6">UPF3 domain-containing protein</fullName>
    </recommendedName>
</protein>
<accession>A0A0K8SXV1</accession>
<feature type="compositionally biased region" description="Basic and acidic residues" evidence="5">
    <location>
        <begin position="226"/>
        <end position="273"/>
    </location>
</feature>
<dbReference type="InterPro" id="IPR012677">
    <property type="entry name" value="Nucleotide-bd_a/b_plait_sf"/>
</dbReference>
<evidence type="ECO:0000256" key="5">
    <source>
        <dbReference type="SAM" id="MobiDB-lite"/>
    </source>
</evidence>
<keyword evidence="3" id="KW-0866">Nonsense-mediated mRNA decay</keyword>
<dbReference type="PANTHER" id="PTHR13112:SF0">
    <property type="entry name" value="FI21285P1"/>
    <property type="match status" value="1"/>
</dbReference>
<dbReference type="Gene3D" id="3.30.70.330">
    <property type="match status" value="1"/>
</dbReference>
<dbReference type="EMBL" id="GBRD01007787">
    <property type="protein sequence ID" value="JAG58034.1"/>
    <property type="molecule type" value="Transcribed_RNA"/>
</dbReference>
<dbReference type="SUPFAM" id="SSF54928">
    <property type="entry name" value="RNA-binding domain, RBD"/>
    <property type="match status" value="1"/>
</dbReference>
<feature type="compositionally biased region" description="Polar residues" evidence="5">
    <location>
        <begin position="209"/>
        <end position="221"/>
    </location>
</feature>
<evidence type="ECO:0000256" key="4">
    <source>
        <dbReference type="ARBA" id="ARBA00023242"/>
    </source>
</evidence>
<feature type="region of interest" description="Disordered" evidence="5">
    <location>
        <begin position="206"/>
        <end position="279"/>
    </location>
</feature>
<feature type="region of interest" description="Disordered" evidence="5">
    <location>
        <begin position="409"/>
        <end position="516"/>
    </location>
</feature>
<dbReference type="PANTHER" id="PTHR13112">
    <property type="entry name" value="UPF3 REGULATOR OF NONSENSE TRANSCRIPTS-LIKE PROTEIN"/>
    <property type="match status" value="1"/>
</dbReference>
<feature type="compositionally biased region" description="Basic and acidic residues" evidence="5">
    <location>
        <begin position="48"/>
        <end position="68"/>
    </location>
</feature>
<feature type="region of interest" description="Disordered" evidence="5">
    <location>
        <begin position="1"/>
        <end position="73"/>
    </location>
</feature>
<dbReference type="FunFam" id="3.30.70.330:FF:000717">
    <property type="entry name" value="regulator of nonsense transcripts 3B"/>
    <property type="match status" value="1"/>
</dbReference>
<dbReference type="InterPro" id="IPR039722">
    <property type="entry name" value="Upf3"/>
</dbReference>
<sequence length="516" mass="57799">MATMTESVSGHLEKEVEMTGDAERAATGDAGRLDGRVHRTSLTNKNDSTARSDLSENGKKKPKEEKPPSKVVIRRLPPSMTKDVFVSQISPVPEHDYLYFVPGDPTVGNLMGFSRAYINFINQEDLFLFTETYDNYVFVDGKGQEYPAIVEFAPFQRIPKQRSKKKDPLSGCIETDPIYVAFKESLEAAAADAAKPDVTSKQHFFETEVTPSAPQEMTTTPLLEFLKQKRADRARIRDERKEERKRKEAERKLRQKATKEKKEAEEEHKDIKTSPKNLPIQKFPGFVARIRDIVSENLTEEKRRKPVPKNSGKLCSAQNVSSEDKLSNEEQVLSNEQSDKDSACNYTRNARPGGKLGFRSRHFSNKSNRTSENVKDKDDLFKNVKNGVDGELKAKQQTAFLRQILKLSSDDKEDRSGSLSSCNSMSALYSGRPSPSASSTITVKSRSDRTPARSDYSTRGTRGGKVPLLPTPSKPPFGMGRSNFPVLRCPTTEHPVHKCQATDNPSQSPLLFSKKS</sequence>
<proteinExistence type="inferred from homology"/>
<evidence type="ECO:0000313" key="7">
    <source>
        <dbReference type="EMBL" id="JAG58034.1"/>
    </source>
</evidence>
<evidence type="ECO:0000256" key="1">
    <source>
        <dbReference type="ARBA" id="ARBA00004123"/>
    </source>
</evidence>
<feature type="domain" description="UPF3" evidence="6">
    <location>
        <begin position="68"/>
        <end position="231"/>
    </location>
</feature>
<comment type="subcellular location">
    <subcellularLocation>
        <location evidence="1">Nucleus</location>
    </subcellularLocation>
</comment>
<feature type="compositionally biased region" description="Basic and acidic residues" evidence="5">
    <location>
        <begin position="11"/>
        <end position="37"/>
    </location>
</feature>
<name>A0A0K8SXV1_LYGHE</name>
<feature type="compositionally biased region" description="Polar residues" evidence="5">
    <location>
        <begin position="501"/>
        <end position="510"/>
    </location>
</feature>
<keyword evidence="4" id="KW-0539">Nucleus</keyword>
<dbReference type="CDD" id="cd12455">
    <property type="entry name" value="RRM_like_Smg4_UPF3"/>
    <property type="match status" value="1"/>
</dbReference>
<dbReference type="GO" id="GO:0000184">
    <property type="term" value="P:nuclear-transcribed mRNA catabolic process, nonsense-mediated decay"/>
    <property type="evidence" value="ECO:0007669"/>
    <property type="project" value="UniProtKB-KW"/>
</dbReference>
<dbReference type="GO" id="GO:0003729">
    <property type="term" value="F:mRNA binding"/>
    <property type="evidence" value="ECO:0007669"/>
    <property type="project" value="TreeGrafter"/>
</dbReference>
<dbReference type="InterPro" id="IPR035979">
    <property type="entry name" value="RBD_domain_sf"/>
</dbReference>
<comment type="similarity">
    <text evidence="2">Belongs to the RENT3 family.</text>
</comment>
<feature type="compositionally biased region" description="Polar residues" evidence="5">
    <location>
        <begin position="417"/>
        <end position="444"/>
    </location>
</feature>
<reference evidence="7" key="1">
    <citation type="submission" date="2014-09" db="EMBL/GenBank/DDBJ databases">
        <authorList>
            <person name="Magalhaes I.L.F."/>
            <person name="Oliveira U."/>
            <person name="Santos F.R."/>
            <person name="Vidigal T.H.D.A."/>
            <person name="Brescovit A.D."/>
            <person name="Santos A.J."/>
        </authorList>
    </citation>
    <scope>NUCLEOTIDE SEQUENCE</scope>
</reference>